<feature type="transmembrane region" description="Helical" evidence="24">
    <location>
        <begin position="254"/>
        <end position="276"/>
    </location>
</feature>
<feature type="transmembrane region" description="Helical" evidence="24">
    <location>
        <begin position="89"/>
        <end position="108"/>
    </location>
</feature>
<feature type="transmembrane region" description="Helical" evidence="24">
    <location>
        <begin position="179"/>
        <end position="199"/>
    </location>
</feature>
<evidence type="ECO:0000256" key="1">
    <source>
        <dbReference type="ARBA" id="ARBA00004496"/>
    </source>
</evidence>
<evidence type="ECO:0000256" key="2">
    <source>
        <dbReference type="ARBA" id="ARBA00004651"/>
    </source>
</evidence>
<keyword evidence="9" id="KW-0157">Chromophore</keyword>
<keyword evidence="11 24" id="KW-0472">Membrane</keyword>
<evidence type="ECO:0000256" key="17">
    <source>
        <dbReference type="ARBA" id="ARBA00023288"/>
    </source>
</evidence>
<evidence type="ECO:0000256" key="19">
    <source>
        <dbReference type="ARBA" id="ARBA00072211"/>
    </source>
</evidence>
<evidence type="ECO:0000313" key="26">
    <source>
        <dbReference type="EMBL" id="AFQ55895.1"/>
    </source>
</evidence>
<dbReference type="PRINTS" id="PR00237">
    <property type="entry name" value="GPCRRHODOPSN"/>
</dbReference>
<feature type="transmembrane region" description="Helical" evidence="24">
    <location>
        <begin position="282"/>
        <end position="309"/>
    </location>
</feature>
<keyword evidence="10 22" id="KW-0297">G-protein coupled receptor</keyword>
<dbReference type="PANTHER" id="PTHR24240">
    <property type="entry name" value="OPSIN"/>
    <property type="match status" value="1"/>
</dbReference>
<dbReference type="PROSITE" id="PS00237">
    <property type="entry name" value="G_PROTEIN_RECEP_F1_1"/>
    <property type="match status" value="1"/>
</dbReference>
<evidence type="ECO:0000256" key="7">
    <source>
        <dbReference type="ARBA" id="ARBA00022692"/>
    </source>
</evidence>
<feature type="transmembrane region" description="Helical" evidence="24">
    <location>
        <begin position="129"/>
        <end position="146"/>
    </location>
</feature>
<evidence type="ECO:0000256" key="10">
    <source>
        <dbReference type="ARBA" id="ARBA00023040"/>
    </source>
</evidence>
<evidence type="ECO:0000256" key="9">
    <source>
        <dbReference type="ARBA" id="ARBA00022991"/>
    </source>
</evidence>
<dbReference type="Gene3D" id="1.20.1070.10">
    <property type="entry name" value="Rhodopsin 7-helix transmembrane proteins"/>
    <property type="match status" value="1"/>
</dbReference>
<keyword evidence="6" id="KW-0716">Sensory transduction</keyword>
<evidence type="ECO:0000256" key="14">
    <source>
        <dbReference type="ARBA" id="ARBA00023170"/>
    </source>
</evidence>
<evidence type="ECO:0000256" key="13">
    <source>
        <dbReference type="ARBA" id="ARBA00023157"/>
    </source>
</evidence>
<feature type="transmembrane region" description="Helical" evidence="24">
    <location>
        <begin position="17"/>
        <end position="39"/>
    </location>
</feature>
<keyword evidence="8 24" id="KW-1133">Transmembrane helix</keyword>
<evidence type="ECO:0000256" key="12">
    <source>
        <dbReference type="ARBA" id="ARBA00023139"/>
    </source>
</evidence>
<dbReference type="GO" id="GO:0005737">
    <property type="term" value="C:cytoplasm"/>
    <property type="evidence" value="ECO:0007669"/>
    <property type="project" value="UniProtKB-SubCell"/>
</dbReference>
<evidence type="ECO:0000256" key="16">
    <source>
        <dbReference type="ARBA" id="ARBA00023224"/>
    </source>
</evidence>
<keyword evidence="17" id="KW-0449">Lipoprotein</keyword>
<keyword evidence="16 22" id="KW-0807">Transducer</keyword>
<keyword evidence="13" id="KW-1015">Disulfide bond</keyword>
<dbReference type="PROSITE" id="PS50262">
    <property type="entry name" value="G_PROTEIN_RECEP_F1_2"/>
    <property type="match status" value="1"/>
</dbReference>
<evidence type="ECO:0000256" key="11">
    <source>
        <dbReference type="ARBA" id="ARBA00023136"/>
    </source>
</evidence>
<name>J7JHC6_BRAFL</name>
<protein>
    <recommendedName>
        <fullName evidence="19">Opsin-3</fullName>
    </recommendedName>
    <alternativeName>
        <fullName evidence="21">Encephalopsin</fullName>
    </alternativeName>
    <alternativeName>
        <fullName evidence="20">Panopsin</fullName>
    </alternativeName>
</protein>
<dbReference type="Pfam" id="PF00001">
    <property type="entry name" value="7tm_1"/>
    <property type="match status" value="1"/>
</dbReference>
<dbReference type="GO" id="GO:0009637">
    <property type="term" value="P:response to blue light"/>
    <property type="evidence" value="ECO:0007669"/>
    <property type="project" value="UniProtKB-ARBA"/>
</dbReference>
<dbReference type="GO" id="GO:0005886">
    <property type="term" value="C:plasma membrane"/>
    <property type="evidence" value="ECO:0007669"/>
    <property type="project" value="UniProtKB-SubCell"/>
</dbReference>
<sequence length="406" mass="44721">MDPTDETLMSDGGLEPVAAILALIGVLGIVNNSTTLYLVGRYKQLRTPFNILMVNLSVSDLLMCVLATPFSFVSSLHGRWMFGHSGCEWYGFICNFLGIVSLITLTVISYERYLLMKRLPNERILSYRAVALAVVFIWCYSLLWTAPPLVGWSSYGPEGYGISCSVNWESRTANDTSYIVAYFVGCLVFPVAIIVISYTRLILYMRQQQLPDATQGTQKQAQGAQQQPQGAQQQAPSAPMQMLVRREKRVTKMVVVMIMGFTICWTPYTIVALIVTCGGEGIITPAAATVPALFAKSSVVYNAAIYVAMNNQFRKCFLRSLNCRSQPRDPSSQQYTLKTNQVGMSTSGSQAARTADRIKTVHVATANPQDHRSSSGQAVEDNGGFRKSLTHSLPLNSISTLLEAEK</sequence>
<organism evidence="26">
    <name type="scientific">Branchiostoma floridae</name>
    <name type="common">Florida lancelet</name>
    <name type="synonym">Amphioxus</name>
    <dbReference type="NCBI Taxonomy" id="7739"/>
    <lineage>
        <taxon>Eukaryota</taxon>
        <taxon>Metazoa</taxon>
        <taxon>Chordata</taxon>
        <taxon>Cephalochordata</taxon>
        <taxon>Leptocardii</taxon>
        <taxon>Amphioxiformes</taxon>
        <taxon>Branchiostomatidae</taxon>
        <taxon>Branchiostoma</taxon>
    </lineage>
</organism>
<dbReference type="GO" id="GO:0009893">
    <property type="term" value="P:positive regulation of metabolic process"/>
    <property type="evidence" value="ECO:0007669"/>
    <property type="project" value="UniProtKB-ARBA"/>
</dbReference>
<feature type="transmembrane region" description="Helical" evidence="24">
    <location>
        <begin position="51"/>
        <end position="77"/>
    </location>
</feature>
<feature type="domain" description="G-protein coupled receptors family 1 profile" evidence="25">
    <location>
        <begin position="31"/>
        <end position="306"/>
    </location>
</feature>
<feature type="region of interest" description="Disordered" evidence="23">
    <location>
        <begin position="215"/>
        <end position="240"/>
    </location>
</feature>
<keyword evidence="5" id="KW-0600">Photoreceptor protein</keyword>
<evidence type="ECO:0000259" key="25">
    <source>
        <dbReference type="PROSITE" id="PS50262"/>
    </source>
</evidence>
<comment type="similarity">
    <text evidence="22">Belongs to the G-protein coupled receptor 1 family.</text>
</comment>
<comment type="subcellular location">
    <subcellularLocation>
        <location evidence="2">Cell membrane</location>
        <topology evidence="2">Multi-pass membrane protein</topology>
    </subcellularLocation>
    <subcellularLocation>
        <location evidence="1">Cytoplasm</location>
    </subcellularLocation>
</comment>
<keyword evidence="15" id="KW-0325">Glycoprotein</keyword>
<proteinExistence type="evidence at transcript level"/>
<evidence type="ECO:0000256" key="8">
    <source>
        <dbReference type="ARBA" id="ARBA00022989"/>
    </source>
</evidence>
<evidence type="ECO:0000256" key="5">
    <source>
        <dbReference type="ARBA" id="ARBA00022543"/>
    </source>
</evidence>
<evidence type="ECO:0000256" key="21">
    <source>
        <dbReference type="ARBA" id="ARBA00083377"/>
    </source>
</evidence>
<dbReference type="CDD" id="cd14969">
    <property type="entry name" value="7tmA_Opsins_type2_animals"/>
    <property type="match status" value="1"/>
</dbReference>
<dbReference type="GO" id="GO:0004930">
    <property type="term" value="F:G protein-coupled receptor activity"/>
    <property type="evidence" value="ECO:0007669"/>
    <property type="project" value="UniProtKB-KW"/>
</dbReference>
<evidence type="ECO:0000256" key="22">
    <source>
        <dbReference type="RuleBase" id="RU000688"/>
    </source>
</evidence>
<keyword evidence="14 22" id="KW-0675">Receptor</keyword>
<evidence type="ECO:0000256" key="6">
    <source>
        <dbReference type="ARBA" id="ARBA00022606"/>
    </source>
</evidence>
<evidence type="ECO:0000256" key="18">
    <source>
        <dbReference type="ARBA" id="ARBA00062265"/>
    </source>
</evidence>
<dbReference type="InterPro" id="IPR017452">
    <property type="entry name" value="GPCR_Rhodpsn_7TM"/>
</dbReference>
<dbReference type="SUPFAM" id="SSF81321">
    <property type="entry name" value="Family A G protein-coupled receptor-like"/>
    <property type="match status" value="1"/>
</dbReference>
<dbReference type="InterPro" id="IPR000276">
    <property type="entry name" value="GPCR_Rhodpsn"/>
</dbReference>
<feature type="region of interest" description="Disordered" evidence="23">
    <location>
        <begin position="365"/>
        <end position="386"/>
    </location>
</feature>
<accession>J7JHC6</accession>
<comment type="subunit">
    <text evidence="18">Interacts with MC1R; the interaction results in a decrease in MC1R-mediated cAMP signaling and ultimately a decrease in melanin production in melanocytes.</text>
</comment>
<reference evidence="26" key="1">
    <citation type="journal article" date="2012" name="Proc. Natl. Acad. Sci. U.S.A.">
        <title>Molecular analysis of the amphioxus frontal eye unravels the evolutionary origin of the retina and pigment cells of the vertebrate eye.</title>
        <authorList>
            <person name="Vopalensky P."/>
            <person name="Pergner J."/>
            <person name="Liegertova M."/>
            <person name="Benito-Gutierrez E."/>
            <person name="Arendt D."/>
            <person name="Kozmik Z."/>
        </authorList>
    </citation>
    <scope>NUCLEOTIDE SEQUENCE</scope>
</reference>
<evidence type="ECO:0000256" key="20">
    <source>
        <dbReference type="ARBA" id="ARBA00079531"/>
    </source>
</evidence>
<dbReference type="AlphaFoldDB" id="J7JHC6"/>
<keyword evidence="4" id="KW-0963">Cytoplasm</keyword>
<dbReference type="EMBL" id="JX101659">
    <property type="protein sequence ID" value="AFQ55895.1"/>
    <property type="molecule type" value="mRNA"/>
</dbReference>
<dbReference type="GO" id="GO:0009881">
    <property type="term" value="F:photoreceptor activity"/>
    <property type="evidence" value="ECO:0007669"/>
    <property type="project" value="UniProtKB-KW"/>
</dbReference>
<keyword evidence="3" id="KW-1003">Cell membrane</keyword>
<evidence type="ECO:0000256" key="3">
    <source>
        <dbReference type="ARBA" id="ARBA00022475"/>
    </source>
</evidence>
<evidence type="ECO:0000256" key="4">
    <source>
        <dbReference type="ARBA" id="ARBA00022490"/>
    </source>
</evidence>
<dbReference type="FunFam" id="1.20.1070.10:FF:000225">
    <property type="entry name" value="Opsin 3"/>
    <property type="match status" value="1"/>
</dbReference>
<evidence type="ECO:0000256" key="24">
    <source>
        <dbReference type="SAM" id="Phobius"/>
    </source>
</evidence>
<dbReference type="SMART" id="SM01381">
    <property type="entry name" value="7TM_GPCR_Srsx"/>
    <property type="match status" value="1"/>
</dbReference>
<evidence type="ECO:0000256" key="15">
    <source>
        <dbReference type="ARBA" id="ARBA00023180"/>
    </source>
</evidence>
<keyword evidence="12" id="KW-0564">Palmitate</keyword>
<evidence type="ECO:0000256" key="23">
    <source>
        <dbReference type="SAM" id="MobiDB-lite"/>
    </source>
</evidence>
<dbReference type="InterPro" id="IPR050125">
    <property type="entry name" value="GPCR_opsins"/>
</dbReference>
<keyword evidence="7 22" id="KW-0812">Transmembrane</keyword>